<evidence type="ECO:0000313" key="2">
    <source>
        <dbReference type="EMBL" id="MER5174059.1"/>
    </source>
</evidence>
<dbReference type="PANTHER" id="PTHR43415:SF3">
    <property type="entry name" value="GNAT-FAMILY ACETYLTRANSFERASE"/>
    <property type="match status" value="1"/>
</dbReference>
<gene>
    <name evidence="2" type="ORF">VSX56_20160</name>
</gene>
<proteinExistence type="predicted"/>
<reference evidence="2 3" key="1">
    <citation type="submission" date="2024-06" db="EMBL/GenBank/DDBJ databases">
        <title>Thioclava kandeliae sp. nov. from a rhizosphere soil sample of Kandelia candel in a mangrove.</title>
        <authorList>
            <person name="Mu T."/>
        </authorList>
    </citation>
    <scope>NUCLEOTIDE SEQUENCE [LARGE SCALE GENOMIC DNA]</scope>
    <source>
        <strain evidence="2 3">CPCC 100088</strain>
    </source>
</reference>
<name>A0ABV1SNJ1_9RHOB</name>
<feature type="domain" description="N-acetyltransferase" evidence="1">
    <location>
        <begin position="22"/>
        <end position="173"/>
    </location>
</feature>
<dbReference type="EMBL" id="JAYWLC010000051">
    <property type="protein sequence ID" value="MER5174059.1"/>
    <property type="molecule type" value="Genomic_DNA"/>
</dbReference>
<organism evidence="2 3">
    <name type="scientific">Thioclava kandeliae</name>
    <dbReference type="NCBI Taxonomy" id="3070818"/>
    <lineage>
        <taxon>Bacteria</taxon>
        <taxon>Pseudomonadati</taxon>
        <taxon>Pseudomonadota</taxon>
        <taxon>Alphaproteobacteria</taxon>
        <taxon>Rhodobacterales</taxon>
        <taxon>Paracoccaceae</taxon>
        <taxon>Thioclava</taxon>
    </lineage>
</organism>
<protein>
    <submittedName>
        <fullName evidence="2">GNAT family protein</fullName>
        <ecNumber evidence="2">2.-.-.-</ecNumber>
    </submittedName>
</protein>
<dbReference type="PROSITE" id="PS51186">
    <property type="entry name" value="GNAT"/>
    <property type="match status" value="1"/>
</dbReference>
<evidence type="ECO:0000259" key="1">
    <source>
        <dbReference type="PROSITE" id="PS51186"/>
    </source>
</evidence>
<keyword evidence="3" id="KW-1185">Reference proteome</keyword>
<dbReference type="PANTHER" id="PTHR43415">
    <property type="entry name" value="SPERMIDINE N(1)-ACETYLTRANSFERASE"/>
    <property type="match status" value="1"/>
</dbReference>
<dbReference type="GO" id="GO:0016740">
    <property type="term" value="F:transferase activity"/>
    <property type="evidence" value="ECO:0007669"/>
    <property type="project" value="UniProtKB-KW"/>
</dbReference>
<sequence>MTSPAVALRRPLLCDISARATLGISEEISRMAGASVRSRAELTAGEAEAWFHRLQLQPHGQVILLGGELVGEIRFDTLNPHDRRGRMAMELYHPRHMGRGIGRQALRLFLDHAFGTQGLHRIDLRVLPFNTRAIRCYEACGFRYEGTERESALIDGQWHDDHIMALLEQEYRAHAADRKT</sequence>
<comment type="caution">
    <text evidence="2">The sequence shown here is derived from an EMBL/GenBank/DDBJ whole genome shotgun (WGS) entry which is preliminary data.</text>
</comment>
<dbReference type="InterPro" id="IPR000182">
    <property type="entry name" value="GNAT_dom"/>
</dbReference>
<dbReference type="Pfam" id="PF00583">
    <property type="entry name" value="Acetyltransf_1"/>
    <property type="match status" value="1"/>
</dbReference>
<evidence type="ECO:0000313" key="3">
    <source>
        <dbReference type="Proteomes" id="UP001438953"/>
    </source>
</evidence>
<accession>A0ABV1SNJ1</accession>
<dbReference type="RefSeq" id="WP_349295535.1">
    <property type="nucleotide sequence ID" value="NZ_JAYWLC010000051.1"/>
</dbReference>
<dbReference type="CDD" id="cd04301">
    <property type="entry name" value="NAT_SF"/>
    <property type="match status" value="1"/>
</dbReference>
<dbReference type="SUPFAM" id="SSF55729">
    <property type="entry name" value="Acyl-CoA N-acyltransferases (Nat)"/>
    <property type="match status" value="1"/>
</dbReference>
<dbReference type="EC" id="2.-.-.-" evidence="2"/>
<dbReference type="InterPro" id="IPR016181">
    <property type="entry name" value="Acyl_CoA_acyltransferase"/>
</dbReference>
<keyword evidence="2" id="KW-0808">Transferase</keyword>
<dbReference type="Proteomes" id="UP001438953">
    <property type="component" value="Unassembled WGS sequence"/>
</dbReference>
<dbReference type="Gene3D" id="3.40.630.30">
    <property type="match status" value="1"/>
</dbReference>